<dbReference type="SMART" id="SM00354">
    <property type="entry name" value="HTH_LACI"/>
    <property type="match status" value="1"/>
</dbReference>
<feature type="compositionally biased region" description="Pro residues" evidence="5">
    <location>
        <begin position="356"/>
        <end position="368"/>
    </location>
</feature>
<evidence type="ECO:0000313" key="8">
    <source>
        <dbReference type="Proteomes" id="UP000326041"/>
    </source>
</evidence>
<feature type="compositionally biased region" description="Pro residues" evidence="5">
    <location>
        <begin position="332"/>
        <end position="348"/>
    </location>
</feature>
<evidence type="ECO:0000256" key="1">
    <source>
        <dbReference type="ARBA" id="ARBA00022491"/>
    </source>
</evidence>
<dbReference type="CDD" id="cd01392">
    <property type="entry name" value="HTH_LacI"/>
    <property type="match status" value="1"/>
</dbReference>
<dbReference type="SUPFAM" id="SSF53822">
    <property type="entry name" value="Periplasmic binding protein-like I"/>
    <property type="match status" value="1"/>
</dbReference>
<dbReference type="Gene3D" id="1.10.260.40">
    <property type="entry name" value="lambda repressor-like DNA-binding domains"/>
    <property type="match status" value="1"/>
</dbReference>
<dbReference type="InterPro" id="IPR000843">
    <property type="entry name" value="HTH_LacI"/>
</dbReference>
<dbReference type="CDD" id="cd06267">
    <property type="entry name" value="PBP1_LacI_sugar_binding-like"/>
    <property type="match status" value="1"/>
</dbReference>
<dbReference type="Pfam" id="PF13377">
    <property type="entry name" value="Peripla_BP_3"/>
    <property type="match status" value="1"/>
</dbReference>
<name>A0ABX6AX01_9ACTN</name>
<dbReference type="InterPro" id="IPR010982">
    <property type="entry name" value="Lambda_DNA-bd_dom_sf"/>
</dbReference>
<sequence length="377" mass="39885">MAGIKDVAAEAGVSVATVSRVLNDHASVSATARERVLAAVEALGYRPNAVARSLRTHQTRTLGLVISDVMNPYFTELARSVEEEARALGYSVIIGNADERPDLQDHHVTTLLDRRIDGLLVSPTDGGSPRMLEAARAGTPMVFVDRWIPGVDVPVVRSDGRSAVRDLVAHLYGLGHRRLAIIAGPAATTTGRERVDAFREALGAYGLPLPAAYIGQGDFQADSGRRVTEGFLGLAEPPEVVFAADNLMALGALDAVRAHGLRVPEDIGLAAFDDIPWFVHTDPPVTAIAQPTGDLGRAAVRALVDRIEGRPGESVTLPARLVVRRSCGEPAPRSPAPHPPTPRSPVPRPSASEPPLSEPPASEPPAPTQSPVQRSTS</sequence>
<keyword evidence="3" id="KW-0238">DNA-binding</keyword>
<dbReference type="RefSeq" id="WP_150475244.1">
    <property type="nucleotide sequence ID" value="NZ_CP023697.1"/>
</dbReference>
<dbReference type="InterPro" id="IPR046335">
    <property type="entry name" value="LacI/GalR-like_sensor"/>
</dbReference>
<keyword evidence="2" id="KW-0805">Transcription regulation</keyword>
<evidence type="ECO:0000259" key="6">
    <source>
        <dbReference type="PROSITE" id="PS50932"/>
    </source>
</evidence>
<feature type="region of interest" description="Disordered" evidence="5">
    <location>
        <begin position="327"/>
        <end position="377"/>
    </location>
</feature>
<dbReference type="GeneID" id="95535479"/>
<organism evidence="7 8">
    <name type="scientific">Streptomyces prasinus</name>
    <dbReference type="NCBI Taxonomy" id="67345"/>
    <lineage>
        <taxon>Bacteria</taxon>
        <taxon>Bacillati</taxon>
        <taxon>Actinomycetota</taxon>
        <taxon>Actinomycetes</taxon>
        <taxon>Kitasatosporales</taxon>
        <taxon>Streptomycetaceae</taxon>
        <taxon>Streptomyces</taxon>
    </lineage>
</organism>
<evidence type="ECO:0000256" key="3">
    <source>
        <dbReference type="ARBA" id="ARBA00023125"/>
    </source>
</evidence>
<dbReference type="PANTHER" id="PTHR30146:SF148">
    <property type="entry name" value="HTH-TYPE TRANSCRIPTIONAL REPRESSOR PURR-RELATED"/>
    <property type="match status" value="1"/>
</dbReference>
<evidence type="ECO:0000256" key="4">
    <source>
        <dbReference type="ARBA" id="ARBA00023163"/>
    </source>
</evidence>
<keyword evidence="8" id="KW-1185">Reference proteome</keyword>
<dbReference type="PROSITE" id="PS00356">
    <property type="entry name" value="HTH_LACI_1"/>
    <property type="match status" value="1"/>
</dbReference>
<protein>
    <submittedName>
        <fullName evidence="7">LacI family transcriptional regulator</fullName>
    </submittedName>
</protein>
<proteinExistence type="predicted"/>
<dbReference type="InterPro" id="IPR028082">
    <property type="entry name" value="Peripla_BP_I"/>
</dbReference>
<dbReference type="Pfam" id="PF00356">
    <property type="entry name" value="LacI"/>
    <property type="match status" value="1"/>
</dbReference>
<keyword evidence="4" id="KW-0804">Transcription</keyword>
<evidence type="ECO:0000256" key="5">
    <source>
        <dbReference type="SAM" id="MobiDB-lite"/>
    </source>
</evidence>
<dbReference type="PANTHER" id="PTHR30146">
    <property type="entry name" value="LACI-RELATED TRANSCRIPTIONAL REPRESSOR"/>
    <property type="match status" value="1"/>
</dbReference>
<dbReference type="SUPFAM" id="SSF47413">
    <property type="entry name" value="lambda repressor-like DNA-binding domains"/>
    <property type="match status" value="1"/>
</dbReference>
<accession>A0ABX6AX01</accession>
<dbReference type="Proteomes" id="UP000326041">
    <property type="component" value="Chromosome"/>
</dbReference>
<dbReference type="EMBL" id="CP023697">
    <property type="protein sequence ID" value="QEV06480.1"/>
    <property type="molecule type" value="Genomic_DNA"/>
</dbReference>
<dbReference type="Gene3D" id="3.40.50.2300">
    <property type="match status" value="2"/>
</dbReference>
<evidence type="ECO:0000256" key="2">
    <source>
        <dbReference type="ARBA" id="ARBA00023015"/>
    </source>
</evidence>
<keyword evidence="1" id="KW-0678">Repressor</keyword>
<reference evidence="7 8" key="1">
    <citation type="submission" date="2017-09" db="EMBL/GenBank/DDBJ databases">
        <authorList>
            <person name="Lee N."/>
            <person name="Cho B.-K."/>
        </authorList>
    </citation>
    <scope>NUCLEOTIDE SEQUENCE [LARGE SCALE GENOMIC DNA]</scope>
    <source>
        <strain evidence="7 8">ATCC 13879</strain>
    </source>
</reference>
<evidence type="ECO:0000313" key="7">
    <source>
        <dbReference type="EMBL" id="QEV06480.1"/>
    </source>
</evidence>
<dbReference type="PRINTS" id="PR00036">
    <property type="entry name" value="HTHLACI"/>
</dbReference>
<dbReference type="PROSITE" id="PS50932">
    <property type="entry name" value="HTH_LACI_2"/>
    <property type="match status" value="1"/>
</dbReference>
<feature type="domain" description="HTH lacI-type" evidence="6">
    <location>
        <begin position="2"/>
        <end position="56"/>
    </location>
</feature>
<gene>
    <name evidence="7" type="ORF">CP972_13070</name>
</gene>